<evidence type="ECO:0000256" key="9">
    <source>
        <dbReference type="ARBA" id="ARBA00070533"/>
    </source>
</evidence>
<dbReference type="SUPFAM" id="SSF54928">
    <property type="entry name" value="RNA-binding domain, RBD"/>
    <property type="match status" value="1"/>
</dbReference>
<comment type="similarity">
    <text evidence="2">Belongs to the SF3B4 family.</text>
</comment>
<dbReference type="InterPro" id="IPR035979">
    <property type="entry name" value="RBD_domain_sf"/>
</dbReference>
<organism evidence="12 13">
    <name type="scientific">Allomyces macrogynus (strain ATCC 38327)</name>
    <name type="common">Allomyces javanicus var. macrogynus</name>
    <dbReference type="NCBI Taxonomy" id="578462"/>
    <lineage>
        <taxon>Eukaryota</taxon>
        <taxon>Fungi</taxon>
        <taxon>Fungi incertae sedis</taxon>
        <taxon>Blastocladiomycota</taxon>
        <taxon>Blastocladiomycetes</taxon>
        <taxon>Blastocladiales</taxon>
        <taxon>Blastocladiaceae</taxon>
        <taxon>Allomyces</taxon>
    </lineage>
</organism>
<dbReference type="OMA" id="IVWELMI"/>
<keyword evidence="6 10" id="KW-0694">RNA-binding</keyword>
<protein>
    <recommendedName>
        <fullName evidence="9">Splicing factor 3B subunit 4</fullName>
    </recommendedName>
</protein>
<dbReference type="Proteomes" id="UP000054350">
    <property type="component" value="Unassembled WGS sequence"/>
</dbReference>
<dbReference type="InterPro" id="IPR052084">
    <property type="entry name" value="SF3B4_spliceosome_assoc"/>
</dbReference>
<keyword evidence="5" id="KW-0677">Repeat</keyword>
<evidence type="ECO:0000256" key="2">
    <source>
        <dbReference type="ARBA" id="ARBA00008363"/>
    </source>
</evidence>
<dbReference type="SMART" id="SM00360">
    <property type="entry name" value="RRM"/>
    <property type="match status" value="2"/>
</dbReference>
<evidence type="ECO:0000256" key="6">
    <source>
        <dbReference type="ARBA" id="ARBA00022884"/>
    </source>
</evidence>
<dbReference type="STRING" id="578462.A0A0L0SV21"/>
<evidence type="ECO:0000256" key="5">
    <source>
        <dbReference type="ARBA" id="ARBA00022737"/>
    </source>
</evidence>
<dbReference type="PROSITE" id="PS50102">
    <property type="entry name" value="RRM"/>
    <property type="match status" value="2"/>
</dbReference>
<dbReference type="GO" id="GO:0008380">
    <property type="term" value="P:RNA splicing"/>
    <property type="evidence" value="ECO:0007669"/>
    <property type="project" value="UniProtKB-KW"/>
</dbReference>
<dbReference type="FunFam" id="3.30.70.330:FF:000121">
    <property type="entry name" value="Splicing factor 3b subunit 4"/>
    <property type="match status" value="1"/>
</dbReference>
<evidence type="ECO:0000259" key="11">
    <source>
        <dbReference type="PROSITE" id="PS50102"/>
    </source>
</evidence>
<reference evidence="12 13" key="1">
    <citation type="submission" date="2009-11" db="EMBL/GenBank/DDBJ databases">
        <title>Annotation of Allomyces macrogynus ATCC 38327.</title>
        <authorList>
            <consortium name="The Broad Institute Genome Sequencing Platform"/>
            <person name="Russ C."/>
            <person name="Cuomo C."/>
            <person name="Burger G."/>
            <person name="Gray M.W."/>
            <person name="Holland P.W.H."/>
            <person name="King N."/>
            <person name="Lang F.B.F."/>
            <person name="Roger A.J."/>
            <person name="Ruiz-Trillo I."/>
            <person name="Young S.K."/>
            <person name="Zeng Q."/>
            <person name="Gargeya S."/>
            <person name="Fitzgerald M."/>
            <person name="Haas B."/>
            <person name="Abouelleil A."/>
            <person name="Alvarado L."/>
            <person name="Arachchi H.M."/>
            <person name="Berlin A."/>
            <person name="Chapman S.B."/>
            <person name="Gearin G."/>
            <person name="Goldberg J."/>
            <person name="Griggs A."/>
            <person name="Gujja S."/>
            <person name="Hansen M."/>
            <person name="Heiman D."/>
            <person name="Howarth C."/>
            <person name="Larimer J."/>
            <person name="Lui A."/>
            <person name="MacDonald P.J.P."/>
            <person name="McCowen C."/>
            <person name="Montmayeur A."/>
            <person name="Murphy C."/>
            <person name="Neiman D."/>
            <person name="Pearson M."/>
            <person name="Priest M."/>
            <person name="Roberts A."/>
            <person name="Saif S."/>
            <person name="Shea T."/>
            <person name="Sisk P."/>
            <person name="Stolte C."/>
            <person name="Sykes S."/>
            <person name="Wortman J."/>
            <person name="Nusbaum C."/>
            <person name="Birren B."/>
        </authorList>
    </citation>
    <scope>NUCLEOTIDE SEQUENCE [LARGE SCALE GENOMIC DNA]</scope>
    <source>
        <strain evidence="12 13">ATCC 38327</strain>
    </source>
</reference>
<accession>A0A0L0SV21</accession>
<dbReference type="GO" id="GO:0003723">
    <property type="term" value="F:RNA binding"/>
    <property type="evidence" value="ECO:0007669"/>
    <property type="project" value="UniProtKB-UniRule"/>
</dbReference>
<dbReference type="InterPro" id="IPR034158">
    <property type="entry name" value="SF3B4_RRM1"/>
</dbReference>
<keyword evidence="7" id="KW-0508">mRNA splicing</keyword>
<dbReference type="CDD" id="cd12334">
    <property type="entry name" value="RRM1_SF3B4"/>
    <property type="match status" value="1"/>
</dbReference>
<dbReference type="PANTHER" id="PTHR48030:SF3">
    <property type="entry name" value="SPLICING FACTOR 3B SUBUNIT 4"/>
    <property type="match status" value="1"/>
</dbReference>
<dbReference type="Gene3D" id="3.30.70.330">
    <property type="match status" value="2"/>
</dbReference>
<keyword evidence="8" id="KW-0539">Nucleus</keyword>
<dbReference type="CDD" id="cd12335">
    <property type="entry name" value="RRM2_SF3B4"/>
    <property type="match status" value="1"/>
</dbReference>
<evidence type="ECO:0000256" key="1">
    <source>
        <dbReference type="ARBA" id="ARBA00004123"/>
    </source>
</evidence>
<reference evidence="13" key="2">
    <citation type="submission" date="2009-11" db="EMBL/GenBank/DDBJ databases">
        <title>The Genome Sequence of Allomyces macrogynus strain ATCC 38327.</title>
        <authorList>
            <consortium name="The Broad Institute Genome Sequencing Platform"/>
            <person name="Russ C."/>
            <person name="Cuomo C."/>
            <person name="Shea T."/>
            <person name="Young S.K."/>
            <person name="Zeng Q."/>
            <person name="Koehrsen M."/>
            <person name="Haas B."/>
            <person name="Borodovsky M."/>
            <person name="Guigo R."/>
            <person name="Alvarado L."/>
            <person name="Berlin A."/>
            <person name="Borenstein D."/>
            <person name="Chen Z."/>
            <person name="Engels R."/>
            <person name="Freedman E."/>
            <person name="Gellesch M."/>
            <person name="Goldberg J."/>
            <person name="Griggs A."/>
            <person name="Gujja S."/>
            <person name="Heiman D."/>
            <person name="Hepburn T."/>
            <person name="Howarth C."/>
            <person name="Jen D."/>
            <person name="Larson L."/>
            <person name="Lewis B."/>
            <person name="Mehta T."/>
            <person name="Park D."/>
            <person name="Pearson M."/>
            <person name="Roberts A."/>
            <person name="Saif S."/>
            <person name="Shenoy N."/>
            <person name="Sisk P."/>
            <person name="Stolte C."/>
            <person name="Sykes S."/>
            <person name="Walk T."/>
            <person name="White J."/>
            <person name="Yandava C."/>
            <person name="Burger G."/>
            <person name="Gray M.W."/>
            <person name="Holland P.W.H."/>
            <person name="King N."/>
            <person name="Lang F.B.F."/>
            <person name="Roger A.J."/>
            <person name="Ruiz-Trillo I."/>
            <person name="Lander E."/>
            <person name="Nusbaum C."/>
        </authorList>
    </citation>
    <scope>NUCLEOTIDE SEQUENCE [LARGE SCALE GENOMIC DNA]</scope>
    <source>
        <strain evidence="13">ATCC 38327</strain>
    </source>
</reference>
<dbReference type="GO" id="GO:0071011">
    <property type="term" value="C:precatalytic spliceosome"/>
    <property type="evidence" value="ECO:0007669"/>
    <property type="project" value="TreeGrafter"/>
</dbReference>
<feature type="domain" description="RRM" evidence="11">
    <location>
        <begin position="12"/>
        <end position="90"/>
    </location>
</feature>
<dbReference type="AlphaFoldDB" id="A0A0L0SV21"/>
<dbReference type="PANTHER" id="PTHR48030">
    <property type="entry name" value="SPLICING FACTOR 3B SUBUNIT 4"/>
    <property type="match status" value="1"/>
</dbReference>
<dbReference type="eggNOG" id="KOG0131">
    <property type="taxonomic scope" value="Eukaryota"/>
</dbReference>
<evidence type="ECO:0000256" key="3">
    <source>
        <dbReference type="ARBA" id="ARBA00022664"/>
    </source>
</evidence>
<proteinExistence type="inferred from homology"/>
<gene>
    <name evidence="12" type="ORF">AMAG_10429</name>
</gene>
<dbReference type="Pfam" id="PF00076">
    <property type="entry name" value="RRM_1"/>
    <property type="match status" value="2"/>
</dbReference>
<dbReference type="InterPro" id="IPR012677">
    <property type="entry name" value="Nucleotide-bd_a/b_plait_sf"/>
</dbReference>
<dbReference type="GO" id="GO:0006397">
    <property type="term" value="P:mRNA processing"/>
    <property type="evidence" value="ECO:0007669"/>
    <property type="project" value="UniProtKB-KW"/>
</dbReference>
<evidence type="ECO:0000256" key="7">
    <source>
        <dbReference type="ARBA" id="ARBA00023187"/>
    </source>
</evidence>
<evidence type="ECO:0000313" key="12">
    <source>
        <dbReference type="EMBL" id="KNE66184.1"/>
    </source>
</evidence>
<evidence type="ECO:0000313" key="13">
    <source>
        <dbReference type="Proteomes" id="UP000054350"/>
    </source>
</evidence>
<dbReference type="InterPro" id="IPR034159">
    <property type="entry name" value="SF3B4_RRM2"/>
</dbReference>
<comment type="subcellular location">
    <subcellularLocation>
        <location evidence="1">Nucleus</location>
    </subcellularLocation>
</comment>
<dbReference type="GO" id="GO:0048026">
    <property type="term" value="P:positive regulation of mRNA splicing, via spliceosome"/>
    <property type="evidence" value="ECO:0007669"/>
    <property type="project" value="TreeGrafter"/>
</dbReference>
<evidence type="ECO:0000256" key="10">
    <source>
        <dbReference type="PROSITE-ProRule" id="PRU00176"/>
    </source>
</evidence>
<dbReference type="EMBL" id="GG745349">
    <property type="protein sequence ID" value="KNE66184.1"/>
    <property type="molecule type" value="Genomic_DNA"/>
</dbReference>
<dbReference type="InterPro" id="IPR000504">
    <property type="entry name" value="RRM_dom"/>
</dbReference>
<feature type="domain" description="RRM" evidence="11">
    <location>
        <begin position="99"/>
        <end position="178"/>
    </location>
</feature>
<keyword evidence="13" id="KW-1185">Reference proteome</keyword>
<dbReference type="OrthoDB" id="10259687at2759"/>
<evidence type="ECO:0000256" key="4">
    <source>
        <dbReference type="ARBA" id="ARBA00022728"/>
    </source>
</evidence>
<evidence type="ECO:0000256" key="8">
    <source>
        <dbReference type="ARBA" id="ARBA00023242"/>
    </source>
</evidence>
<name>A0A0L0SV21_ALLM3</name>
<dbReference type="FunFam" id="3.30.70.330:FF:000059">
    <property type="entry name" value="splicing factor 3B subunit 4"/>
    <property type="match status" value="1"/>
</dbReference>
<dbReference type="VEuPathDB" id="FungiDB:AMAG_10429"/>
<sequence length="291" mass="31034">MLNTHQERNQEATVYIGNLDEEVTEAMVWELMVQAGPVVNVHMPKDRVTMQHQGYGFCEFASEEDADYAIRIMNMLKLFGKPIRVNKASSDKKQMEVGATIFVGNLDPEVDERTLYDAFSSFGIIVQAPKIARDPDTGGSKGYSFLGFDSFEASDAAIEAMNGQYLMNRPMSVSYAFKKDGKGERHGSAAERLLAAQAKKNQQLGLAPAPVPAPVPVRAVAGMPAAGPAGGAQGMYVPPSMSMPGYPAMPPVPGAFGMPPVPVPPPGAFAMPPAGFAAYAPPPPPPMGRGY</sequence>
<dbReference type="GO" id="GO:0005730">
    <property type="term" value="C:nucleolus"/>
    <property type="evidence" value="ECO:0007669"/>
    <property type="project" value="TreeGrafter"/>
</dbReference>
<keyword evidence="3" id="KW-0507">mRNA processing</keyword>
<dbReference type="GO" id="GO:0005686">
    <property type="term" value="C:U2 snRNP"/>
    <property type="evidence" value="ECO:0007669"/>
    <property type="project" value="TreeGrafter"/>
</dbReference>
<keyword evidence="4" id="KW-0747">Spliceosome</keyword>